<dbReference type="SMART" id="SM00829">
    <property type="entry name" value="PKS_ER"/>
    <property type="match status" value="1"/>
</dbReference>
<dbReference type="Pfam" id="PF16884">
    <property type="entry name" value="ADH_N_2"/>
    <property type="match status" value="1"/>
</dbReference>
<sequence>MTVNKQVRLAKRPVGRADDSTWQITTEPIPEPGEGEFAVRVEYVSLDPAMRGWIGEVPTYVPPVEIGAVMRAHAVGRVYASRHPEYEVGQTVSGMFGVCEYAVSDGREDVMHIDESLAPAPAWLGALGFPGLTAYFGLLDVGRMKPGETVLISGAAGAVGSIAGQIAKVSGCRVIGVAGGPQKCAWLTDELGYDVAIDYKAGSIGKALRAAAPKGIDVYFDNVGGDVLDSALGHLRRGARVALCGGISSYNATDPQPGPTRYMQLLMKRASLTGFIVFDFARRYPEAYAALGHWIRRGDVVTHEQVETGGIEAYGRTMNMLFDGANTGKLVLQVGEGLANSTAAASLAGAG</sequence>
<gene>
    <name evidence="3" type="ORF">MU0053_005008</name>
</gene>
<feature type="domain" description="Enoyl reductase (ER)" evidence="2">
    <location>
        <begin position="15"/>
        <end position="332"/>
    </location>
</feature>
<evidence type="ECO:0000259" key="2">
    <source>
        <dbReference type="SMART" id="SM00829"/>
    </source>
</evidence>
<evidence type="ECO:0000313" key="4">
    <source>
        <dbReference type="Proteomes" id="UP001190465"/>
    </source>
</evidence>
<dbReference type="InterPro" id="IPR041694">
    <property type="entry name" value="ADH_N_2"/>
</dbReference>
<dbReference type="CDD" id="cd05288">
    <property type="entry name" value="PGDH"/>
    <property type="match status" value="1"/>
</dbReference>
<dbReference type="InterPro" id="IPR013149">
    <property type="entry name" value="ADH-like_C"/>
</dbReference>
<organism evidence="3 4">
    <name type="scientific">[Mycobacterium] burgundiense</name>
    <dbReference type="NCBI Taxonomy" id="3064286"/>
    <lineage>
        <taxon>Bacteria</taxon>
        <taxon>Bacillati</taxon>
        <taxon>Actinomycetota</taxon>
        <taxon>Actinomycetes</taxon>
        <taxon>Mycobacteriales</taxon>
        <taxon>Mycobacteriaceae</taxon>
        <taxon>Mycolicibacterium</taxon>
    </lineage>
</organism>
<dbReference type="Proteomes" id="UP001190465">
    <property type="component" value="Chromosome"/>
</dbReference>
<keyword evidence="4" id="KW-1185">Reference proteome</keyword>
<reference evidence="3 4" key="1">
    <citation type="submission" date="2023-08" db="EMBL/GenBank/DDBJ databases">
        <authorList>
            <person name="Folkvardsen B D."/>
            <person name="Norman A."/>
        </authorList>
    </citation>
    <scope>NUCLEOTIDE SEQUENCE [LARGE SCALE GENOMIC DNA]</scope>
    <source>
        <strain evidence="3 4">Mu0053</strain>
    </source>
</reference>
<dbReference type="Gene3D" id="3.90.180.10">
    <property type="entry name" value="Medium-chain alcohol dehydrogenases, catalytic domain"/>
    <property type="match status" value="1"/>
</dbReference>
<accession>A0ABM9M791</accession>
<dbReference type="InterPro" id="IPR036291">
    <property type="entry name" value="NAD(P)-bd_dom_sf"/>
</dbReference>
<keyword evidence="1" id="KW-0560">Oxidoreductase</keyword>
<dbReference type="EMBL" id="OY726397">
    <property type="protein sequence ID" value="CAJ1511091.1"/>
    <property type="molecule type" value="Genomic_DNA"/>
</dbReference>
<protein>
    <submittedName>
        <fullName evidence="3">NADP-dependent oxidoreductase</fullName>
    </submittedName>
</protein>
<dbReference type="Gene3D" id="3.40.50.720">
    <property type="entry name" value="NAD(P)-binding Rossmann-like Domain"/>
    <property type="match status" value="1"/>
</dbReference>
<dbReference type="PANTHER" id="PTHR43205:SF7">
    <property type="entry name" value="PROSTAGLANDIN REDUCTASE 1"/>
    <property type="match status" value="1"/>
</dbReference>
<dbReference type="RefSeq" id="WP_308480263.1">
    <property type="nucleotide sequence ID" value="NZ_OY726397.1"/>
</dbReference>
<dbReference type="Pfam" id="PF00107">
    <property type="entry name" value="ADH_zinc_N"/>
    <property type="match status" value="1"/>
</dbReference>
<dbReference type="SUPFAM" id="SSF50129">
    <property type="entry name" value="GroES-like"/>
    <property type="match status" value="1"/>
</dbReference>
<evidence type="ECO:0000313" key="3">
    <source>
        <dbReference type="EMBL" id="CAJ1511091.1"/>
    </source>
</evidence>
<evidence type="ECO:0000256" key="1">
    <source>
        <dbReference type="ARBA" id="ARBA00023002"/>
    </source>
</evidence>
<dbReference type="SUPFAM" id="SSF51735">
    <property type="entry name" value="NAD(P)-binding Rossmann-fold domains"/>
    <property type="match status" value="1"/>
</dbReference>
<dbReference type="PANTHER" id="PTHR43205">
    <property type="entry name" value="PROSTAGLANDIN REDUCTASE"/>
    <property type="match status" value="1"/>
</dbReference>
<dbReference type="InterPro" id="IPR020843">
    <property type="entry name" value="ER"/>
</dbReference>
<dbReference type="InterPro" id="IPR045010">
    <property type="entry name" value="MDR_fam"/>
</dbReference>
<name>A0ABM9M791_9MYCO</name>
<dbReference type="InterPro" id="IPR011032">
    <property type="entry name" value="GroES-like_sf"/>
</dbReference>
<proteinExistence type="predicted"/>